<dbReference type="Pfam" id="PF10551">
    <property type="entry name" value="MULE"/>
    <property type="match status" value="1"/>
</dbReference>
<feature type="domain" description="SWIM-type" evidence="8">
    <location>
        <begin position="599"/>
        <end position="635"/>
    </location>
</feature>
<dbReference type="Pfam" id="PF04434">
    <property type="entry name" value="SWIM"/>
    <property type="match status" value="1"/>
</dbReference>
<accession>A0ABC9DR61</accession>
<comment type="similarity">
    <text evidence="1 6">Belongs to the FHY3/FAR1 family.</text>
</comment>
<evidence type="ECO:0000256" key="1">
    <source>
        <dbReference type="ARBA" id="ARBA00005889"/>
    </source>
</evidence>
<feature type="compositionally biased region" description="Basic residues" evidence="7">
    <location>
        <begin position="203"/>
        <end position="219"/>
    </location>
</feature>
<keyword evidence="10" id="KW-1185">Reference proteome</keyword>
<feature type="compositionally biased region" description="Low complexity" evidence="7">
    <location>
        <begin position="737"/>
        <end position="749"/>
    </location>
</feature>
<keyword evidence="3 5" id="KW-0863">Zinc-finger</keyword>
<feature type="region of interest" description="Disordered" evidence="7">
    <location>
        <begin position="723"/>
        <end position="749"/>
    </location>
</feature>
<dbReference type="InterPro" id="IPR018289">
    <property type="entry name" value="MULE_transposase_dom"/>
</dbReference>
<sequence>MDLNQVPEEFDYDFLDAVIANPLFCTQPMTGLEGSNQIGSSSWQFEVANQTSGDAFNGTRSTSPIGYVDAESSQRNINGLGFSQPVILDAQDGHGNHQNANVDADSTQGCAVCPGFTQPAALDAQEGDGDDITDDVWCTPPIPTSRLSGDTREQLKVTYVCNKQGRVKQEPQQKAQDIPESDDDDDDDIQEGSEPDEGDDGAHKKKKKLDGRKKRKREKMQRTDCKARFVVKLIGDRWHAIHFVADHNHDLIVKPSLKKFLRSHKGIPPEQKQIITLLHDTNISTSRVMQLMNMFYGSAQKVPYEGKDVGNFRSGIRRTEKYMDMQETLDYFMELEEEGPDFFYKVKLDKETRVESIFWVDGAVRHAYIESYHDCVSFDATYMTNMYDMPFTPFIGINSHGQSFQLGCTFLRDEKTPSYKWLFETFLEAMKGKAPLNIITDQDGAMRNAIALVFRNTCHRNCRWHIMDKFSGTIGPILDEDAELEEDFKECINHTVTPGEFEEKWAAMINKHWQYQKLQEKCLVAEEGQDFRTEDRERRRWSKYPIERHASTVYTKNLFYRFSNEFEKIAEYDVEPKGEFQYLLVPNNTKVYGYGKRSYLVTAIADESSFYCECSKYDRDGILCCHVMKVLTRLGVKTIPEQYIMKRWSLKAVESNDNSTANTHMKADFIAPGMPLNNKKTLWFTNLSTSFAELAADGCLSSERYNIMQDHIKQMRSAINEIKKRKRASRQKEINRPPAASGAQAQAGPSCVDGAAAESVGCLFATAPTAGDGGIPVSVPAAISTPVGNLPRSKVKGRKKEKRLKKGMNAEPKRKNRICKKEGHTAPRCPDREGEGVSSVQ</sequence>
<gene>
    <name evidence="9" type="ORF">URODEC1_LOCUS87573</name>
</gene>
<evidence type="ECO:0000256" key="2">
    <source>
        <dbReference type="ARBA" id="ARBA00022723"/>
    </source>
</evidence>
<dbReference type="GO" id="GO:0006355">
    <property type="term" value="P:regulation of DNA-templated transcription"/>
    <property type="evidence" value="ECO:0007669"/>
    <property type="project" value="UniProtKB-UniRule"/>
</dbReference>
<evidence type="ECO:0000256" key="3">
    <source>
        <dbReference type="ARBA" id="ARBA00022771"/>
    </source>
</evidence>
<feature type="compositionally biased region" description="Acidic residues" evidence="7">
    <location>
        <begin position="179"/>
        <end position="199"/>
    </location>
</feature>
<comment type="function">
    <text evidence="6">Putative transcription activator involved in regulating light control of development.</text>
</comment>
<dbReference type="Pfam" id="PF03101">
    <property type="entry name" value="FAR1"/>
    <property type="match status" value="1"/>
</dbReference>
<dbReference type="InterPro" id="IPR031052">
    <property type="entry name" value="FHY3/FAR1"/>
</dbReference>
<dbReference type="InterPro" id="IPR006564">
    <property type="entry name" value="Znf_PMZ"/>
</dbReference>
<dbReference type="EMBL" id="OZ075144">
    <property type="protein sequence ID" value="CAL5043193.1"/>
    <property type="molecule type" value="Genomic_DNA"/>
</dbReference>
<protein>
    <recommendedName>
        <fullName evidence="6">Protein FAR1-RELATED SEQUENCE</fullName>
    </recommendedName>
</protein>
<name>A0ABC9DR61_9POAL</name>
<proteinExistence type="inferred from homology"/>
<feature type="region of interest" description="Disordered" evidence="7">
    <location>
        <begin position="121"/>
        <end position="150"/>
    </location>
</feature>
<dbReference type="Proteomes" id="UP001497457">
    <property type="component" value="Chromosome 34rd"/>
</dbReference>
<organism evidence="9 10">
    <name type="scientific">Urochloa decumbens</name>
    <dbReference type="NCBI Taxonomy" id="240449"/>
    <lineage>
        <taxon>Eukaryota</taxon>
        <taxon>Viridiplantae</taxon>
        <taxon>Streptophyta</taxon>
        <taxon>Embryophyta</taxon>
        <taxon>Tracheophyta</taxon>
        <taxon>Spermatophyta</taxon>
        <taxon>Magnoliopsida</taxon>
        <taxon>Liliopsida</taxon>
        <taxon>Poales</taxon>
        <taxon>Poaceae</taxon>
        <taxon>PACMAD clade</taxon>
        <taxon>Panicoideae</taxon>
        <taxon>Panicodae</taxon>
        <taxon>Paniceae</taxon>
        <taxon>Melinidinae</taxon>
        <taxon>Urochloa</taxon>
    </lineage>
</organism>
<evidence type="ECO:0000259" key="8">
    <source>
        <dbReference type="PROSITE" id="PS50966"/>
    </source>
</evidence>
<evidence type="ECO:0000313" key="10">
    <source>
        <dbReference type="Proteomes" id="UP001497457"/>
    </source>
</evidence>
<keyword evidence="4 6" id="KW-0862">Zinc</keyword>
<feature type="region of interest" description="Disordered" evidence="7">
    <location>
        <begin position="781"/>
        <end position="841"/>
    </location>
</feature>
<dbReference type="SMART" id="SM00575">
    <property type="entry name" value="ZnF_PMZ"/>
    <property type="match status" value="1"/>
</dbReference>
<reference evidence="10" key="1">
    <citation type="submission" date="2024-06" db="EMBL/GenBank/DDBJ databases">
        <authorList>
            <person name="Ryan C."/>
        </authorList>
    </citation>
    <scope>NUCLEOTIDE SEQUENCE [LARGE SCALE GENOMIC DNA]</scope>
</reference>
<evidence type="ECO:0000256" key="4">
    <source>
        <dbReference type="ARBA" id="ARBA00022833"/>
    </source>
</evidence>
<dbReference type="GO" id="GO:0008270">
    <property type="term" value="F:zinc ion binding"/>
    <property type="evidence" value="ECO:0007669"/>
    <property type="project" value="UniProtKB-UniRule"/>
</dbReference>
<keyword evidence="2 6" id="KW-0479">Metal-binding</keyword>
<evidence type="ECO:0000256" key="6">
    <source>
        <dbReference type="RuleBase" id="RU367018"/>
    </source>
</evidence>
<dbReference type="PANTHER" id="PTHR31669">
    <property type="entry name" value="PROTEIN FAR1-RELATED SEQUENCE 10-RELATED"/>
    <property type="match status" value="1"/>
</dbReference>
<feature type="compositionally biased region" description="Basic and acidic residues" evidence="7">
    <location>
        <begin position="819"/>
        <end position="835"/>
    </location>
</feature>
<dbReference type="AlphaFoldDB" id="A0ABC9DR61"/>
<evidence type="ECO:0000256" key="5">
    <source>
        <dbReference type="PROSITE-ProRule" id="PRU00325"/>
    </source>
</evidence>
<feature type="compositionally biased region" description="Acidic residues" evidence="7">
    <location>
        <begin position="125"/>
        <end position="134"/>
    </location>
</feature>
<reference evidence="9 10" key="2">
    <citation type="submission" date="2024-10" db="EMBL/GenBank/DDBJ databases">
        <authorList>
            <person name="Ryan C."/>
        </authorList>
    </citation>
    <scope>NUCLEOTIDE SEQUENCE [LARGE SCALE GENOMIC DNA]</scope>
</reference>
<dbReference type="InterPro" id="IPR007527">
    <property type="entry name" value="Znf_SWIM"/>
</dbReference>
<dbReference type="InterPro" id="IPR004330">
    <property type="entry name" value="FAR1_DNA_bnd_dom"/>
</dbReference>
<keyword evidence="6" id="KW-0539">Nucleus</keyword>
<feature type="region of interest" description="Disordered" evidence="7">
    <location>
        <begin position="166"/>
        <end position="221"/>
    </location>
</feature>
<dbReference type="PROSITE" id="PS50966">
    <property type="entry name" value="ZF_SWIM"/>
    <property type="match status" value="1"/>
</dbReference>
<feature type="compositionally biased region" description="Basic residues" evidence="7">
    <location>
        <begin position="793"/>
        <end position="806"/>
    </location>
</feature>
<evidence type="ECO:0000313" key="9">
    <source>
        <dbReference type="EMBL" id="CAL5043193.1"/>
    </source>
</evidence>
<comment type="subcellular location">
    <subcellularLocation>
        <location evidence="6">Nucleus</location>
    </subcellularLocation>
</comment>
<evidence type="ECO:0000256" key="7">
    <source>
        <dbReference type="SAM" id="MobiDB-lite"/>
    </source>
</evidence>
<dbReference type="PANTHER" id="PTHR31669:SF296">
    <property type="entry name" value="PROTEIN FAR1-RELATED SEQUENCE"/>
    <property type="match status" value="1"/>
</dbReference>
<dbReference type="GO" id="GO:0005634">
    <property type="term" value="C:nucleus"/>
    <property type="evidence" value="ECO:0007669"/>
    <property type="project" value="UniProtKB-SubCell"/>
</dbReference>